<dbReference type="EMBL" id="HG793127">
    <property type="protein sequence ID" value="CDK26422.1"/>
    <property type="molecule type" value="Genomic_DNA"/>
</dbReference>
<gene>
    <name evidence="2" type="ORF">KUCA_T00002394001</name>
</gene>
<organism evidence="2 3">
    <name type="scientific">Kuraishia capsulata CBS 1993</name>
    <dbReference type="NCBI Taxonomy" id="1382522"/>
    <lineage>
        <taxon>Eukaryota</taxon>
        <taxon>Fungi</taxon>
        <taxon>Dikarya</taxon>
        <taxon>Ascomycota</taxon>
        <taxon>Saccharomycotina</taxon>
        <taxon>Pichiomycetes</taxon>
        <taxon>Pichiales</taxon>
        <taxon>Pichiaceae</taxon>
        <taxon>Kuraishia</taxon>
    </lineage>
</organism>
<dbReference type="RefSeq" id="XP_022458426.1">
    <property type="nucleotide sequence ID" value="XM_022602642.1"/>
</dbReference>
<reference evidence="2" key="2">
    <citation type="submission" date="2014-02" db="EMBL/GenBank/DDBJ databases">
        <title>Complete DNA sequence of /Kuraishia capsulata/ illustrates novel genomic features among budding yeasts (/Saccharomycotina/).</title>
        <authorList>
            <person name="Morales L."/>
            <person name="Noel B."/>
            <person name="Porcel B."/>
            <person name="Marcet-Houben M."/>
            <person name="Hullo M-F."/>
            <person name="Sacerdot C."/>
            <person name="Tekaia F."/>
            <person name="Leh-Louis V."/>
            <person name="Despons L."/>
            <person name="Khanna V."/>
            <person name="Aury J-M."/>
            <person name="Barbe V."/>
            <person name="Couloux A."/>
            <person name="Labadie K."/>
            <person name="Pelletier E."/>
            <person name="Souciet J-L."/>
            <person name="Boekhout T."/>
            <person name="Gabaldon T."/>
            <person name="Wincker P."/>
            <person name="Dujon B."/>
        </authorList>
    </citation>
    <scope>NUCLEOTIDE SEQUENCE</scope>
    <source>
        <strain evidence="2">CBS 1993</strain>
    </source>
</reference>
<keyword evidence="1" id="KW-0732">Signal</keyword>
<dbReference type="Proteomes" id="UP000019384">
    <property type="component" value="Unassembled WGS sequence"/>
</dbReference>
<proteinExistence type="predicted"/>
<dbReference type="HOGENOM" id="CLU_2264164_0_0_1"/>
<evidence type="ECO:0000313" key="2">
    <source>
        <dbReference type="EMBL" id="CDK26422.1"/>
    </source>
</evidence>
<dbReference type="AlphaFoldDB" id="W6MN19"/>
<name>W6MN19_9ASCO</name>
<accession>W6MN19</accession>
<feature type="signal peptide" evidence="1">
    <location>
        <begin position="1"/>
        <end position="17"/>
    </location>
</feature>
<sequence length="103" mass="11544">MIFVWWRSGYCVLFCLAQLQLSYFNSDLMDKGLAGSAIINLNTPTGSAGKHDWTLKTPEGVKFKGTMSWRKGKRNQPQCVTWSNYGGCETGEVIRGHCCVPHK</sequence>
<keyword evidence="3" id="KW-1185">Reference proteome</keyword>
<reference evidence="2" key="1">
    <citation type="submission" date="2013-12" db="EMBL/GenBank/DDBJ databases">
        <authorList>
            <person name="Genoscope - CEA"/>
        </authorList>
    </citation>
    <scope>NUCLEOTIDE SEQUENCE</scope>
    <source>
        <strain evidence="2">CBS 1993</strain>
    </source>
</reference>
<evidence type="ECO:0000313" key="3">
    <source>
        <dbReference type="Proteomes" id="UP000019384"/>
    </source>
</evidence>
<evidence type="ECO:0000256" key="1">
    <source>
        <dbReference type="SAM" id="SignalP"/>
    </source>
</evidence>
<feature type="chain" id="PRO_5004880338" evidence="1">
    <location>
        <begin position="18"/>
        <end position="103"/>
    </location>
</feature>
<protein>
    <submittedName>
        <fullName evidence="2">Uncharacterized protein</fullName>
    </submittedName>
</protein>
<dbReference type="GeneID" id="34519814"/>